<dbReference type="SUPFAM" id="SSF47986">
    <property type="entry name" value="DEATH domain"/>
    <property type="match status" value="1"/>
</dbReference>
<reference evidence="6" key="1">
    <citation type="submission" date="2022-08" db="EMBL/GenBank/DDBJ databases">
        <title>Genome sequencing of akame (Lates japonicus).</title>
        <authorList>
            <person name="Hashiguchi Y."/>
            <person name="Takahashi H."/>
        </authorList>
    </citation>
    <scope>NUCLEOTIDE SEQUENCE</scope>
    <source>
        <strain evidence="6">Kochi</strain>
    </source>
</reference>
<feature type="region of interest" description="Disordered" evidence="4">
    <location>
        <begin position="115"/>
        <end position="141"/>
    </location>
</feature>
<dbReference type="EMBL" id="BRZM01000027">
    <property type="protein sequence ID" value="GLD56862.1"/>
    <property type="molecule type" value="Genomic_DNA"/>
</dbReference>
<dbReference type="SMART" id="SM01289">
    <property type="entry name" value="PYRIN"/>
    <property type="match status" value="1"/>
</dbReference>
<evidence type="ECO:0000313" key="7">
    <source>
        <dbReference type="Proteomes" id="UP001279410"/>
    </source>
</evidence>
<feature type="region of interest" description="Disordered" evidence="4">
    <location>
        <begin position="645"/>
        <end position="671"/>
    </location>
</feature>
<name>A0AAD3ML24_LATJO</name>
<dbReference type="SUPFAM" id="SSF52540">
    <property type="entry name" value="P-loop containing nucleoside triphosphate hydrolases"/>
    <property type="match status" value="1"/>
</dbReference>
<dbReference type="CDD" id="cd00882">
    <property type="entry name" value="Ras_like_GTPase"/>
    <property type="match status" value="1"/>
</dbReference>
<dbReference type="Gene3D" id="1.10.533.10">
    <property type="entry name" value="Death Domain, Fas"/>
    <property type="match status" value="1"/>
</dbReference>
<evidence type="ECO:0000256" key="2">
    <source>
        <dbReference type="ARBA" id="ARBA00022741"/>
    </source>
</evidence>
<keyword evidence="3" id="KW-0175">Coiled coil</keyword>
<dbReference type="InterPro" id="IPR027417">
    <property type="entry name" value="P-loop_NTPase"/>
</dbReference>
<dbReference type="InterPro" id="IPR011029">
    <property type="entry name" value="DEATH-like_dom_sf"/>
</dbReference>
<evidence type="ECO:0000259" key="5">
    <source>
        <dbReference type="PROSITE" id="PS50824"/>
    </source>
</evidence>
<dbReference type="PROSITE" id="PS50824">
    <property type="entry name" value="DAPIN"/>
    <property type="match status" value="1"/>
</dbReference>
<evidence type="ECO:0000256" key="1">
    <source>
        <dbReference type="ARBA" id="ARBA00008535"/>
    </source>
</evidence>
<dbReference type="Pfam" id="PF04548">
    <property type="entry name" value="AIG1"/>
    <property type="match status" value="1"/>
</dbReference>
<accession>A0AAD3ML24</accession>
<dbReference type="GO" id="GO:0005525">
    <property type="term" value="F:GTP binding"/>
    <property type="evidence" value="ECO:0007669"/>
    <property type="project" value="InterPro"/>
</dbReference>
<keyword evidence="2" id="KW-0547">Nucleotide-binding</keyword>
<dbReference type="InterPro" id="IPR025662">
    <property type="entry name" value="Sigma_54_int_dom_ATP-bd_1"/>
</dbReference>
<gene>
    <name evidence="6" type="ORF">AKAME5_000915500</name>
</gene>
<feature type="compositionally biased region" description="Low complexity" evidence="4">
    <location>
        <begin position="123"/>
        <end position="139"/>
    </location>
</feature>
<dbReference type="Proteomes" id="UP001279410">
    <property type="component" value="Unassembled WGS sequence"/>
</dbReference>
<dbReference type="PANTHER" id="PTHR32046">
    <property type="entry name" value="G DOMAIN-CONTAINING PROTEIN"/>
    <property type="match status" value="1"/>
</dbReference>
<proteinExistence type="inferred from homology"/>
<evidence type="ECO:0000256" key="4">
    <source>
        <dbReference type="SAM" id="MobiDB-lite"/>
    </source>
</evidence>
<feature type="coiled-coil region" evidence="3">
    <location>
        <begin position="554"/>
        <end position="616"/>
    </location>
</feature>
<dbReference type="PROSITE" id="PS00675">
    <property type="entry name" value="SIGMA54_INTERACT_1"/>
    <property type="match status" value="1"/>
</dbReference>
<dbReference type="AlphaFoldDB" id="A0AAD3ML24"/>
<comment type="caution">
    <text evidence="6">The sequence shown here is derived from an EMBL/GenBank/DDBJ whole genome shotgun (WGS) entry which is preliminary data.</text>
</comment>
<dbReference type="Gene3D" id="3.40.50.300">
    <property type="entry name" value="P-loop containing nucleotide triphosphate hydrolases"/>
    <property type="match status" value="1"/>
</dbReference>
<organism evidence="6 7">
    <name type="scientific">Lates japonicus</name>
    <name type="common">Japanese lates</name>
    <dbReference type="NCBI Taxonomy" id="270547"/>
    <lineage>
        <taxon>Eukaryota</taxon>
        <taxon>Metazoa</taxon>
        <taxon>Chordata</taxon>
        <taxon>Craniata</taxon>
        <taxon>Vertebrata</taxon>
        <taxon>Euteleostomi</taxon>
        <taxon>Actinopterygii</taxon>
        <taxon>Neopterygii</taxon>
        <taxon>Teleostei</taxon>
        <taxon>Neoteleostei</taxon>
        <taxon>Acanthomorphata</taxon>
        <taxon>Carangaria</taxon>
        <taxon>Carangaria incertae sedis</taxon>
        <taxon>Centropomidae</taxon>
        <taxon>Lates</taxon>
    </lineage>
</organism>
<sequence length="671" mass="77364">MQKSVPTPATASAVQPVCRPPLWGCFWFRLSSEVVKQELLKTLEELEDEEFDQFKSILQQPEILEGFSVIPKRRLDKATRQETVDQMVQNYNEQSVEVMKKVLKEINRNDLVDKFSSSNTGAQVSPQQTTSHQTSLQSDQENRISNKYKDIISKSSLISSGPPALYQLRPKKEEIGTLIRMTVGERNVMKINKTILLVGETGTGKSTLVNALINYTMGVKFEDDIWFQIVEEERSQYESQTPDVIVYEIFGFEDQTLPYSLTIIDTPGYGDTRGIEHDDIISKQLFDLFCPEDGVHEINAVGLVMKASDNRMSDRQTYIFNSVVSLFGKNMEKNIVALITHSNGLTPEDVLKALEAAKIICARNEKNQPVHFLFDNQQSKPRTEETNMVLKNAWKVTGRGMSQFTDFLEKSGPQKLMKTVEVLKERIRLTACINNLQERIKLIELKQTEIKQVQEALKKNEEFTVEVDEVYKEKEPIKGGGWLFYEGAVTCKVCEENCHYPGCTKAWYPEHCEVMKGGHCTVCTNKCPASDHVKENWRFVTKTRRVKMTFNEMKEKYEKNKAEREKKLSLLENLEKEMKEKYEKNKAECEKKLSLLENLEKEMKDLTAEKTQLLEESYQHVVRLEQIALNVDSVSTHVHLDFLIEEDEGEKETQRLSRNRGDEEERMKEPE</sequence>
<comment type="similarity">
    <text evidence="1">Belongs to the TRAFAC class TrmE-Era-EngA-EngB-Septin-like GTPase superfamily. AIG1/Toc34/Toc159-like paraseptin GTPase family. IAN subfamily.</text>
</comment>
<protein>
    <recommendedName>
        <fullName evidence="5">Pyrin domain-containing protein</fullName>
    </recommendedName>
</protein>
<dbReference type="PANTHER" id="PTHR32046:SF11">
    <property type="entry name" value="IMMUNE-ASSOCIATED NUCLEOTIDE-BINDING PROTEIN 10-LIKE"/>
    <property type="match status" value="1"/>
</dbReference>
<keyword evidence="7" id="KW-1185">Reference proteome</keyword>
<feature type="compositionally biased region" description="Basic and acidic residues" evidence="4">
    <location>
        <begin position="651"/>
        <end position="671"/>
    </location>
</feature>
<evidence type="ECO:0000313" key="6">
    <source>
        <dbReference type="EMBL" id="GLD56862.1"/>
    </source>
</evidence>
<feature type="domain" description="Pyrin" evidence="5">
    <location>
        <begin position="30"/>
        <end position="94"/>
    </location>
</feature>
<feature type="coiled-coil region" evidence="3">
    <location>
        <begin position="433"/>
        <end position="473"/>
    </location>
</feature>
<dbReference type="Pfam" id="PF02758">
    <property type="entry name" value="PYRIN"/>
    <property type="match status" value="1"/>
</dbReference>
<dbReference type="InterPro" id="IPR006703">
    <property type="entry name" value="G_AIG1"/>
</dbReference>
<evidence type="ECO:0000256" key="3">
    <source>
        <dbReference type="SAM" id="Coils"/>
    </source>
</evidence>
<dbReference type="InterPro" id="IPR004020">
    <property type="entry name" value="DAPIN"/>
</dbReference>